<feature type="region of interest" description="Disordered" evidence="7">
    <location>
        <begin position="68"/>
        <end position="118"/>
    </location>
</feature>
<dbReference type="AlphaFoldDB" id="A0A284S3N2"/>
<dbReference type="PANTHER" id="PTHR31845">
    <property type="entry name" value="FINGER DOMAIN PROTEIN, PUTATIVE-RELATED"/>
    <property type="match status" value="1"/>
</dbReference>
<keyword evidence="10" id="KW-1185">Reference proteome</keyword>
<dbReference type="OrthoDB" id="3163292at2759"/>
<dbReference type="Gene3D" id="4.10.240.10">
    <property type="entry name" value="Zn(2)-C6 fungal-type DNA-binding domain"/>
    <property type="match status" value="1"/>
</dbReference>
<dbReference type="InterPro" id="IPR001138">
    <property type="entry name" value="Zn2Cys6_DnaBD"/>
</dbReference>
<feature type="compositionally biased region" description="Polar residues" evidence="7">
    <location>
        <begin position="68"/>
        <end position="95"/>
    </location>
</feature>
<dbReference type="GO" id="GO:0000976">
    <property type="term" value="F:transcription cis-regulatory region binding"/>
    <property type="evidence" value="ECO:0007669"/>
    <property type="project" value="TreeGrafter"/>
</dbReference>
<keyword evidence="4" id="KW-0238">DNA-binding</keyword>
<dbReference type="InterPro" id="IPR051089">
    <property type="entry name" value="prtT"/>
</dbReference>
<keyword evidence="5" id="KW-0804">Transcription</keyword>
<evidence type="ECO:0000256" key="6">
    <source>
        <dbReference type="ARBA" id="ARBA00023242"/>
    </source>
</evidence>
<sequence length="846" mass="96475">MSSLTPSFYDANIGPFQPSQEACDLWYQQSVNFYDYGQHRLLAEPVNGQHSMEPNQQQESYDNYDQMTSSMRQNHVPPSTSAPPSVKQPQKTPSGKTMHGLMKDRDGNSNRNGDKVFRRRPGACTRCKQVKMKCDFAPGEQTCQRCKPKGYHCVVEAPKPKVYERDRLLTEIRQKDAIIETLLKQLHNPYLATPHSIDGYLKSISPSDANNPIVLGLLGRLKSSVQIGMRSSTEETSEGDSSRLTHDQQYNLLAHSEAQKHKEMPTAITESSHVPVGFRPECEAQEISPGPGFRQGNSMELNYPEILVLGLVTLEDAEQLFDIFYKYINPFIALLDPILLTSKSTLARCPVLFTIICAIASRYHPRKSSIYQTAMHCAKRLAANALVLDEMKSVELCQAYILMSIYAAPQRSWDRDQTWLYMGLAVNIATALRLDQTPKINSATENEEREYLNRVRVWQFCHLLDQAIAIRFGKPWTMKEDTIIRHSGEWYRQSQYNLDYDVYLCGYNVLVRIVARFHEEVLLDQSGFINSERGNLRDVTMRYDAEIEIFKEEWKTKFQAGGVHRGVMLKRSQLHFYVYYYKLVIFSFGFHQVFHAGIEAWYDYFFTKCFEYAKSVIRCMNEDLAPSGFMRYSPDRHFMCTAFAVVFLFKLLQPEFSSLLDKADKDESVKLIGILIDKFSSSDIAVDDRHTPKLYARFLATALGKYQQSQEMASGSSQTVLPVNTGAYRRVVGETDKDSSDNCQKSYVAQGYDSAGFNYWPEVTHATGSRPIPFGSDAELLQIMDGSQNINGNVGTEGHPGNMEDATIRSIQNLDNPEWLQGMLMPGYGFPGLAMYSRHYLFFSWI</sequence>
<keyword evidence="3" id="KW-0805">Transcription regulation</keyword>
<dbReference type="PANTHER" id="PTHR31845:SF19">
    <property type="entry name" value="TRANSCRIPTION FACTOR DOMAIN-CONTAINING PROTEIN"/>
    <property type="match status" value="1"/>
</dbReference>
<dbReference type="CDD" id="cd12148">
    <property type="entry name" value="fungal_TF_MHR"/>
    <property type="match status" value="1"/>
</dbReference>
<dbReference type="Proteomes" id="UP000219338">
    <property type="component" value="Unassembled WGS sequence"/>
</dbReference>
<dbReference type="Pfam" id="PF04082">
    <property type="entry name" value="Fungal_trans"/>
    <property type="match status" value="1"/>
</dbReference>
<organism evidence="9 10">
    <name type="scientific">Armillaria ostoyae</name>
    <name type="common">Armillaria root rot fungus</name>
    <dbReference type="NCBI Taxonomy" id="47428"/>
    <lineage>
        <taxon>Eukaryota</taxon>
        <taxon>Fungi</taxon>
        <taxon>Dikarya</taxon>
        <taxon>Basidiomycota</taxon>
        <taxon>Agaricomycotina</taxon>
        <taxon>Agaricomycetes</taxon>
        <taxon>Agaricomycetidae</taxon>
        <taxon>Agaricales</taxon>
        <taxon>Marasmiineae</taxon>
        <taxon>Physalacriaceae</taxon>
        <taxon>Armillaria</taxon>
    </lineage>
</organism>
<dbReference type="OMA" id="WEEDRNW"/>
<dbReference type="InterPro" id="IPR007219">
    <property type="entry name" value="XnlR_reg_dom"/>
</dbReference>
<evidence type="ECO:0000313" key="10">
    <source>
        <dbReference type="Proteomes" id="UP000219338"/>
    </source>
</evidence>
<evidence type="ECO:0000256" key="1">
    <source>
        <dbReference type="ARBA" id="ARBA00004123"/>
    </source>
</evidence>
<dbReference type="GO" id="GO:0000981">
    <property type="term" value="F:DNA-binding transcription factor activity, RNA polymerase II-specific"/>
    <property type="evidence" value="ECO:0007669"/>
    <property type="project" value="InterPro"/>
</dbReference>
<dbReference type="PROSITE" id="PS50048">
    <property type="entry name" value="ZN2_CY6_FUNGAL_2"/>
    <property type="match status" value="1"/>
</dbReference>
<name>A0A284S3N2_ARMOS</name>
<dbReference type="InterPro" id="IPR036864">
    <property type="entry name" value="Zn2-C6_fun-type_DNA-bd_sf"/>
</dbReference>
<evidence type="ECO:0000256" key="5">
    <source>
        <dbReference type="ARBA" id="ARBA00023163"/>
    </source>
</evidence>
<feature type="domain" description="Zn(2)-C6 fungal-type" evidence="8">
    <location>
        <begin position="123"/>
        <end position="155"/>
    </location>
</feature>
<dbReference type="SUPFAM" id="SSF57701">
    <property type="entry name" value="Zn2/Cys6 DNA-binding domain"/>
    <property type="match status" value="1"/>
</dbReference>
<evidence type="ECO:0000256" key="2">
    <source>
        <dbReference type="ARBA" id="ARBA00022723"/>
    </source>
</evidence>
<dbReference type="GO" id="GO:0008270">
    <property type="term" value="F:zinc ion binding"/>
    <property type="evidence" value="ECO:0007669"/>
    <property type="project" value="InterPro"/>
</dbReference>
<dbReference type="PROSITE" id="PS00463">
    <property type="entry name" value="ZN2_CY6_FUNGAL_1"/>
    <property type="match status" value="1"/>
</dbReference>
<dbReference type="Pfam" id="PF00172">
    <property type="entry name" value="Zn_clus"/>
    <property type="match status" value="1"/>
</dbReference>
<comment type="subcellular location">
    <subcellularLocation>
        <location evidence="1">Nucleus</location>
    </subcellularLocation>
</comment>
<keyword evidence="6" id="KW-0539">Nucleus</keyword>
<feature type="compositionally biased region" description="Basic and acidic residues" evidence="7">
    <location>
        <begin position="101"/>
        <end position="116"/>
    </location>
</feature>
<dbReference type="GO" id="GO:0006351">
    <property type="term" value="P:DNA-templated transcription"/>
    <property type="evidence" value="ECO:0007669"/>
    <property type="project" value="InterPro"/>
</dbReference>
<dbReference type="CDD" id="cd00067">
    <property type="entry name" value="GAL4"/>
    <property type="match status" value="1"/>
</dbReference>
<evidence type="ECO:0000256" key="3">
    <source>
        <dbReference type="ARBA" id="ARBA00023015"/>
    </source>
</evidence>
<dbReference type="GO" id="GO:0005634">
    <property type="term" value="C:nucleus"/>
    <property type="evidence" value="ECO:0007669"/>
    <property type="project" value="UniProtKB-SubCell"/>
</dbReference>
<evidence type="ECO:0000313" key="9">
    <source>
        <dbReference type="EMBL" id="SJL15613.1"/>
    </source>
</evidence>
<evidence type="ECO:0000256" key="4">
    <source>
        <dbReference type="ARBA" id="ARBA00023125"/>
    </source>
</evidence>
<evidence type="ECO:0000256" key="7">
    <source>
        <dbReference type="SAM" id="MobiDB-lite"/>
    </source>
</evidence>
<evidence type="ECO:0000259" key="8">
    <source>
        <dbReference type="PROSITE" id="PS50048"/>
    </source>
</evidence>
<reference evidence="10" key="1">
    <citation type="journal article" date="2017" name="Nat. Ecol. Evol.">
        <title>Genome expansion and lineage-specific genetic innovations in the forest pathogenic fungi Armillaria.</title>
        <authorList>
            <person name="Sipos G."/>
            <person name="Prasanna A.N."/>
            <person name="Walter M.C."/>
            <person name="O'Connor E."/>
            <person name="Balint B."/>
            <person name="Krizsan K."/>
            <person name="Kiss B."/>
            <person name="Hess J."/>
            <person name="Varga T."/>
            <person name="Slot J."/>
            <person name="Riley R."/>
            <person name="Boka B."/>
            <person name="Rigling D."/>
            <person name="Barry K."/>
            <person name="Lee J."/>
            <person name="Mihaltcheva S."/>
            <person name="LaButti K."/>
            <person name="Lipzen A."/>
            <person name="Waldron R."/>
            <person name="Moloney N.M."/>
            <person name="Sperisen C."/>
            <person name="Kredics L."/>
            <person name="Vagvoelgyi C."/>
            <person name="Patrignani A."/>
            <person name="Fitzpatrick D."/>
            <person name="Nagy I."/>
            <person name="Doyle S."/>
            <person name="Anderson J.B."/>
            <person name="Grigoriev I.V."/>
            <person name="Gueldener U."/>
            <person name="Muensterkoetter M."/>
            <person name="Nagy L.G."/>
        </authorList>
    </citation>
    <scope>NUCLEOTIDE SEQUENCE [LARGE SCALE GENOMIC DNA]</scope>
    <source>
        <strain evidence="10">C18/9</strain>
    </source>
</reference>
<protein>
    <recommendedName>
        <fullName evidence="8">Zn(2)-C6 fungal-type domain-containing protein</fullName>
    </recommendedName>
</protein>
<keyword evidence="2" id="KW-0479">Metal-binding</keyword>
<dbReference type="EMBL" id="FUEG01000030">
    <property type="protein sequence ID" value="SJL15613.1"/>
    <property type="molecule type" value="Genomic_DNA"/>
</dbReference>
<gene>
    <name evidence="9" type="ORF">ARMOST_19116</name>
</gene>
<accession>A0A284S3N2</accession>
<dbReference type="SMART" id="SM00066">
    <property type="entry name" value="GAL4"/>
    <property type="match status" value="1"/>
</dbReference>
<dbReference type="STRING" id="47428.A0A284S3N2"/>
<proteinExistence type="predicted"/>